<organism evidence="2 3">
    <name type="scientific">Trichogramma kaykai</name>
    <dbReference type="NCBI Taxonomy" id="54128"/>
    <lineage>
        <taxon>Eukaryota</taxon>
        <taxon>Metazoa</taxon>
        <taxon>Ecdysozoa</taxon>
        <taxon>Arthropoda</taxon>
        <taxon>Hexapoda</taxon>
        <taxon>Insecta</taxon>
        <taxon>Pterygota</taxon>
        <taxon>Neoptera</taxon>
        <taxon>Endopterygota</taxon>
        <taxon>Hymenoptera</taxon>
        <taxon>Apocrita</taxon>
        <taxon>Proctotrupomorpha</taxon>
        <taxon>Chalcidoidea</taxon>
        <taxon>Trichogrammatidae</taxon>
        <taxon>Trichogramma</taxon>
    </lineage>
</organism>
<dbReference type="AlphaFoldDB" id="A0ABD2VYX3"/>
<keyword evidence="1" id="KW-0732">Signal</keyword>
<dbReference type="CDD" id="cd09272">
    <property type="entry name" value="RNase_HI_RT_Ty1"/>
    <property type="match status" value="1"/>
</dbReference>
<gene>
    <name evidence="2" type="ORF">TKK_018868</name>
</gene>
<proteinExistence type="predicted"/>
<keyword evidence="3" id="KW-1185">Reference proteome</keyword>
<name>A0ABD2VYX3_9HYME</name>
<evidence type="ECO:0008006" key="4">
    <source>
        <dbReference type="Google" id="ProtNLM"/>
    </source>
</evidence>
<dbReference type="PANTHER" id="PTHR11439">
    <property type="entry name" value="GAG-POL-RELATED RETROTRANSPOSON"/>
    <property type="match status" value="1"/>
</dbReference>
<accession>A0ABD2VYX3</accession>
<sequence>MYLAVATLLDIMHSVVFLSQFNTSYGKEHWNAAKRIVKYPKNTIDLCLVYSKGDFNITGFVDADWSSNALDRKSFTGYLFKLNNSIITWKTQKQKTVALSSAEAEYMALSEGCKELIFLKNLLSELGLVPKLKIFNDNHSN</sequence>
<evidence type="ECO:0000313" key="3">
    <source>
        <dbReference type="Proteomes" id="UP001627154"/>
    </source>
</evidence>
<feature type="signal peptide" evidence="1">
    <location>
        <begin position="1"/>
        <end position="26"/>
    </location>
</feature>
<comment type="caution">
    <text evidence="2">The sequence shown here is derived from an EMBL/GenBank/DDBJ whole genome shotgun (WGS) entry which is preliminary data.</text>
</comment>
<feature type="chain" id="PRO_5044758764" description="Reverse transcriptase Ty1/copia-type domain-containing protein" evidence="1">
    <location>
        <begin position="27"/>
        <end position="141"/>
    </location>
</feature>
<evidence type="ECO:0000256" key="1">
    <source>
        <dbReference type="SAM" id="SignalP"/>
    </source>
</evidence>
<dbReference type="Proteomes" id="UP001627154">
    <property type="component" value="Unassembled WGS sequence"/>
</dbReference>
<protein>
    <recommendedName>
        <fullName evidence="4">Reverse transcriptase Ty1/copia-type domain-containing protein</fullName>
    </recommendedName>
</protein>
<dbReference type="PANTHER" id="PTHR11439:SF467">
    <property type="entry name" value="INTEGRASE CATALYTIC DOMAIN-CONTAINING PROTEIN"/>
    <property type="match status" value="1"/>
</dbReference>
<reference evidence="2 3" key="1">
    <citation type="journal article" date="2024" name="bioRxiv">
        <title>A reference genome for Trichogramma kaykai: A tiny desert-dwelling parasitoid wasp with competing sex-ratio distorters.</title>
        <authorList>
            <person name="Culotta J."/>
            <person name="Lindsey A.R."/>
        </authorList>
    </citation>
    <scope>NUCLEOTIDE SEQUENCE [LARGE SCALE GENOMIC DNA]</scope>
    <source>
        <strain evidence="2 3">KSX58</strain>
    </source>
</reference>
<evidence type="ECO:0000313" key="2">
    <source>
        <dbReference type="EMBL" id="KAL3385496.1"/>
    </source>
</evidence>
<dbReference type="EMBL" id="JBJJXI010000155">
    <property type="protein sequence ID" value="KAL3385496.1"/>
    <property type="molecule type" value="Genomic_DNA"/>
</dbReference>